<dbReference type="GO" id="GO:0006313">
    <property type="term" value="P:DNA transposition"/>
    <property type="evidence" value="ECO:0007669"/>
    <property type="project" value="InterPro"/>
</dbReference>
<dbReference type="InterPro" id="IPR009057">
    <property type="entry name" value="Homeodomain-like_sf"/>
</dbReference>
<dbReference type="InterPro" id="IPR002514">
    <property type="entry name" value="Transposase_8"/>
</dbReference>
<dbReference type="Pfam" id="PF01527">
    <property type="entry name" value="HTH_Tnp_1"/>
    <property type="match status" value="1"/>
</dbReference>
<dbReference type="InterPro" id="IPR036388">
    <property type="entry name" value="WH-like_DNA-bd_sf"/>
</dbReference>
<comment type="similarity">
    <text evidence="1">Belongs to the transposase 8 family.</text>
</comment>
<gene>
    <name evidence="2" type="ORF">HNP46_005173</name>
</gene>
<accession>A0A7W7KQ80</accession>
<dbReference type="SUPFAM" id="SSF46689">
    <property type="entry name" value="Homeodomain-like"/>
    <property type="match status" value="1"/>
</dbReference>
<evidence type="ECO:0000313" key="2">
    <source>
        <dbReference type="EMBL" id="MBB4866268.1"/>
    </source>
</evidence>
<evidence type="ECO:0000256" key="1">
    <source>
        <dbReference type="ARBA" id="ARBA00009964"/>
    </source>
</evidence>
<dbReference type="GO" id="GO:0004803">
    <property type="term" value="F:transposase activity"/>
    <property type="evidence" value="ECO:0007669"/>
    <property type="project" value="InterPro"/>
</dbReference>
<dbReference type="EMBL" id="JACHLI010000026">
    <property type="protein sequence ID" value="MBB4866268.1"/>
    <property type="molecule type" value="Genomic_DNA"/>
</dbReference>
<name>A0A7W7KQ80_PSENT</name>
<evidence type="ECO:0000313" key="3">
    <source>
        <dbReference type="Proteomes" id="UP000566995"/>
    </source>
</evidence>
<proteinExistence type="inferred from homology"/>
<reference evidence="2 3" key="1">
    <citation type="submission" date="2020-08" db="EMBL/GenBank/DDBJ databases">
        <title>Functional genomics of gut bacteria from endangered species of beetles.</title>
        <authorList>
            <person name="Carlos-Shanley C."/>
        </authorList>
    </citation>
    <scope>NUCLEOTIDE SEQUENCE [LARGE SCALE GENOMIC DNA]</scope>
    <source>
        <strain evidence="2 3">S00179</strain>
    </source>
</reference>
<protein>
    <submittedName>
        <fullName evidence="2">Transposase-like protein</fullName>
    </submittedName>
</protein>
<dbReference type="AlphaFoldDB" id="A0A7W7KQ80"/>
<organism evidence="2 3">
    <name type="scientific">Pseudomonas nitroreducens</name>
    <dbReference type="NCBI Taxonomy" id="46680"/>
    <lineage>
        <taxon>Bacteria</taxon>
        <taxon>Pseudomonadati</taxon>
        <taxon>Pseudomonadota</taxon>
        <taxon>Gammaproteobacteria</taxon>
        <taxon>Pseudomonadales</taxon>
        <taxon>Pseudomonadaceae</taxon>
        <taxon>Pseudomonas</taxon>
    </lineage>
</organism>
<dbReference type="GO" id="GO:0003677">
    <property type="term" value="F:DNA binding"/>
    <property type="evidence" value="ECO:0007669"/>
    <property type="project" value="InterPro"/>
</dbReference>
<comment type="caution">
    <text evidence="2">The sequence shown here is derived from an EMBL/GenBank/DDBJ whole genome shotgun (WGS) entry which is preliminary data.</text>
</comment>
<dbReference type="Proteomes" id="UP000566995">
    <property type="component" value="Unassembled WGS sequence"/>
</dbReference>
<dbReference type="Gene3D" id="1.10.10.10">
    <property type="entry name" value="Winged helix-like DNA-binding domain superfamily/Winged helix DNA-binding domain"/>
    <property type="match status" value="1"/>
</dbReference>
<sequence length="53" mass="6058">MSAQRFSPEFKAEVIRRPAEREYSVVEIAASFGASTHSLYKWVKAITPDKSKR</sequence>